<comment type="caution">
    <text evidence="3">The sequence shown here is derived from an EMBL/GenBank/DDBJ whole genome shotgun (WGS) entry which is preliminary data.</text>
</comment>
<dbReference type="Gene3D" id="3.40.1190.10">
    <property type="entry name" value="Mur-like, catalytic domain"/>
    <property type="match status" value="1"/>
</dbReference>
<evidence type="ECO:0000259" key="1">
    <source>
        <dbReference type="Pfam" id="PF01225"/>
    </source>
</evidence>
<protein>
    <submittedName>
        <fullName evidence="3">UDP-N-acetylmuramate--L-alanine ligase</fullName>
    </submittedName>
</protein>
<dbReference type="Gene3D" id="3.40.50.720">
    <property type="entry name" value="NAD(P)-binding Rossmann-like Domain"/>
    <property type="match status" value="1"/>
</dbReference>
<dbReference type="InterPro" id="IPR000713">
    <property type="entry name" value="Mur_ligase_N"/>
</dbReference>
<dbReference type="EMBL" id="PFBO01000021">
    <property type="protein sequence ID" value="PIT90700.1"/>
    <property type="molecule type" value="Genomic_DNA"/>
</dbReference>
<name>A0A2M6WD24_9BACT</name>
<dbReference type="Proteomes" id="UP000230543">
    <property type="component" value="Unassembled WGS sequence"/>
</dbReference>
<evidence type="ECO:0000259" key="2">
    <source>
        <dbReference type="Pfam" id="PF08245"/>
    </source>
</evidence>
<accession>A0A2M6WD24</accession>
<gene>
    <name evidence="3" type="ORF">COU22_00670</name>
</gene>
<feature type="domain" description="Mur ligase central" evidence="2">
    <location>
        <begin position="112"/>
        <end position="193"/>
    </location>
</feature>
<dbReference type="InterPro" id="IPR013221">
    <property type="entry name" value="Mur_ligase_cen"/>
</dbReference>
<dbReference type="PANTHER" id="PTHR43445:SF3">
    <property type="entry name" value="UDP-N-ACETYLMURAMATE--L-ALANINE LIGASE"/>
    <property type="match status" value="1"/>
</dbReference>
<dbReference type="Pfam" id="PF01225">
    <property type="entry name" value="Mur_ligase"/>
    <property type="match status" value="1"/>
</dbReference>
<dbReference type="PANTHER" id="PTHR43445">
    <property type="entry name" value="UDP-N-ACETYLMURAMATE--L-ALANINE LIGASE-RELATED"/>
    <property type="match status" value="1"/>
</dbReference>
<reference evidence="4" key="1">
    <citation type="submission" date="2017-09" db="EMBL/GenBank/DDBJ databases">
        <title>Depth-based differentiation of microbial function through sediment-hosted aquifers and enrichment of novel symbionts in the deep terrestrial subsurface.</title>
        <authorList>
            <person name="Probst A.J."/>
            <person name="Ladd B."/>
            <person name="Jarett J.K."/>
            <person name="Geller-Mcgrath D.E."/>
            <person name="Sieber C.M.K."/>
            <person name="Emerson J.B."/>
            <person name="Anantharaman K."/>
            <person name="Thomas B.C."/>
            <person name="Malmstrom R."/>
            <person name="Stieglmeier M."/>
            <person name="Klingl A."/>
            <person name="Woyke T."/>
            <person name="Ryan C.M."/>
            <person name="Banfield J.F."/>
        </authorList>
    </citation>
    <scope>NUCLEOTIDE SEQUENCE [LARGE SCALE GENOMIC DNA]</scope>
</reference>
<proteinExistence type="predicted"/>
<feature type="domain" description="Mur ligase N-terminal catalytic" evidence="1">
    <location>
        <begin position="8"/>
        <end position="106"/>
    </location>
</feature>
<dbReference type="SUPFAM" id="SSF51984">
    <property type="entry name" value="MurCD N-terminal domain"/>
    <property type="match status" value="1"/>
</dbReference>
<keyword evidence="3" id="KW-0436">Ligase</keyword>
<evidence type="ECO:0000313" key="3">
    <source>
        <dbReference type="EMBL" id="PIT90700.1"/>
    </source>
</evidence>
<sequence>MNLNKFNKIHFIGIGGIGVSAIAKIFLHFNKEVSGSDVYESQITKDLEKKGIKIFYEHKDSNLADDADLLIYSPAVPKDNPERQKAEKLNIKQMSYPEFLGEYSAEKNTIAIAGTNGKSTTTAMIGKIFEKAGLDPTVIVGTQVPGFEGNLRLGSSDILIIEACEWKGHMLNLAPQSIILTNLELDHLDYYKNL</sequence>
<dbReference type="InterPro" id="IPR050061">
    <property type="entry name" value="MurCDEF_pg_biosynth"/>
</dbReference>
<dbReference type="GO" id="GO:0005524">
    <property type="term" value="F:ATP binding"/>
    <property type="evidence" value="ECO:0007669"/>
    <property type="project" value="InterPro"/>
</dbReference>
<feature type="non-terminal residue" evidence="3">
    <location>
        <position position="194"/>
    </location>
</feature>
<dbReference type="AlphaFoldDB" id="A0A2M6WD24"/>
<dbReference type="SUPFAM" id="SSF53623">
    <property type="entry name" value="MurD-like peptide ligases, catalytic domain"/>
    <property type="match status" value="1"/>
</dbReference>
<dbReference type="InterPro" id="IPR036565">
    <property type="entry name" value="Mur-like_cat_sf"/>
</dbReference>
<evidence type="ECO:0000313" key="4">
    <source>
        <dbReference type="Proteomes" id="UP000230543"/>
    </source>
</evidence>
<organism evidence="3 4">
    <name type="scientific">Candidatus Komeilibacteria bacterium CG10_big_fil_rev_8_21_14_0_10_41_13</name>
    <dbReference type="NCBI Taxonomy" id="1974476"/>
    <lineage>
        <taxon>Bacteria</taxon>
        <taxon>Candidatus Komeiliibacteriota</taxon>
    </lineage>
</organism>
<dbReference type="GO" id="GO:0016881">
    <property type="term" value="F:acid-amino acid ligase activity"/>
    <property type="evidence" value="ECO:0007669"/>
    <property type="project" value="InterPro"/>
</dbReference>
<dbReference type="Pfam" id="PF08245">
    <property type="entry name" value="Mur_ligase_M"/>
    <property type="match status" value="1"/>
</dbReference>